<protein>
    <submittedName>
        <fullName evidence="1">Uncharacterized protein</fullName>
    </submittedName>
</protein>
<gene>
    <name evidence="1" type="ORF">WJ0W_004720</name>
</gene>
<keyword evidence="2" id="KW-1185">Reference proteome</keyword>
<evidence type="ECO:0000313" key="1">
    <source>
        <dbReference type="EMBL" id="CAH8247485.1"/>
    </source>
</evidence>
<organism evidence="1 2">
    <name type="scientific">Paenibacillus melissococcoides</name>
    <dbReference type="NCBI Taxonomy" id="2912268"/>
    <lineage>
        <taxon>Bacteria</taxon>
        <taxon>Bacillati</taxon>
        <taxon>Bacillota</taxon>
        <taxon>Bacilli</taxon>
        <taxon>Bacillales</taxon>
        <taxon>Paenibacillaceae</taxon>
        <taxon>Paenibacillus</taxon>
    </lineage>
</organism>
<dbReference type="EMBL" id="CALYLO010000007">
    <property type="protein sequence ID" value="CAH8247485.1"/>
    <property type="molecule type" value="Genomic_DNA"/>
</dbReference>
<dbReference type="RefSeq" id="WP_213431529.1">
    <property type="nucleotide sequence ID" value="NZ_AP031286.1"/>
</dbReference>
<proteinExistence type="predicted"/>
<sequence length="63" mass="6764">MSTNEVIDRCPVCGREIYFGQVAWKVGSDLCCSVDHMVQHARVVIVIAGKEIDVGGGEPDADS</sequence>
<comment type="caution">
    <text evidence="1">The sequence shown here is derived from an EMBL/GenBank/DDBJ whole genome shotgun (WGS) entry which is preliminary data.</text>
</comment>
<accession>A0ABM9G7Z1</accession>
<dbReference type="Proteomes" id="UP001154322">
    <property type="component" value="Unassembled WGS sequence"/>
</dbReference>
<evidence type="ECO:0000313" key="2">
    <source>
        <dbReference type="Proteomes" id="UP001154322"/>
    </source>
</evidence>
<reference evidence="1" key="1">
    <citation type="submission" date="2022-06" db="EMBL/GenBank/DDBJ databases">
        <authorList>
            <person name="Dietemann V."/>
            <person name="Ory F."/>
            <person name="Dainat B."/>
            <person name="Oberhansli S."/>
        </authorList>
    </citation>
    <scope>NUCLEOTIDE SEQUENCE</scope>
    <source>
        <strain evidence="1">Ena-SAMPLE-TAB-26-04-2022-14:26:32:270-5432</strain>
    </source>
</reference>
<name>A0ABM9G7Z1_9BACL</name>